<dbReference type="GO" id="GO:0003676">
    <property type="term" value="F:nucleic acid binding"/>
    <property type="evidence" value="ECO:0007669"/>
    <property type="project" value="InterPro"/>
</dbReference>
<dbReference type="InterPro" id="IPR002156">
    <property type="entry name" value="RNaseH_domain"/>
</dbReference>
<dbReference type="PANTHER" id="PTHR47074:SF21">
    <property type="entry name" value="RNASE H TYPE-1 DOMAIN-CONTAINING PROTEIN"/>
    <property type="match status" value="1"/>
</dbReference>
<dbReference type="PANTHER" id="PTHR47074">
    <property type="entry name" value="BNAC02G40300D PROTEIN"/>
    <property type="match status" value="1"/>
</dbReference>
<gene>
    <name evidence="2" type="primary">LOC110704108</name>
</gene>
<dbReference type="OMA" id="NTVITHW"/>
<dbReference type="GO" id="GO:0004523">
    <property type="term" value="F:RNA-DNA hybrid ribonuclease activity"/>
    <property type="evidence" value="ECO:0007669"/>
    <property type="project" value="InterPro"/>
</dbReference>
<dbReference type="CDD" id="cd06222">
    <property type="entry name" value="RNase_H_like"/>
    <property type="match status" value="1"/>
</dbReference>
<name>A0A803MT76_CHEQI</name>
<reference evidence="2" key="2">
    <citation type="submission" date="2021-03" db="UniProtKB">
        <authorList>
            <consortium name="EnsemblPlants"/>
        </authorList>
    </citation>
    <scope>IDENTIFICATION</scope>
</reference>
<dbReference type="Proteomes" id="UP000596660">
    <property type="component" value="Unplaced"/>
</dbReference>
<dbReference type="Pfam" id="PF13456">
    <property type="entry name" value="RVT_3"/>
    <property type="match status" value="1"/>
</dbReference>
<dbReference type="Gene3D" id="3.30.420.10">
    <property type="entry name" value="Ribonuclease H-like superfamily/Ribonuclease H"/>
    <property type="match status" value="1"/>
</dbReference>
<dbReference type="EnsemblPlants" id="AUR62034867-RA">
    <property type="protein sequence ID" value="AUR62034867-RA:cds"/>
    <property type="gene ID" value="AUR62034867"/>
</dbReference>
<feature type="domain" description="RNase H type-1" evidence="1">
    <location>
        <begin position="36"/>
        <end position="156"/>
    </location>
</feature>
<dbReference type="AlphaFoldDB" id="A0A803MT76"/>
<dbReference type="InterPro" id="IPR052929">
    <property type="entry name" value="RNase_H-like_EbsB-rel"/>
</dbReference>
<dbReference type="InterPro" id="IPR044730">
    <property type="entry name" value="RNase_H-like_dom_plant"/>
</dbReference>
<reference evidence="2" key="1">
    <citation type="journal article" date="2017" name="Nature">
        <title>The genome of Chenopodium quinoa.</title>
        <authorList>
            <person name="Jarvis D.E."/>
            <person name="Ho Y.S."/>
            <person name="Lightfoot D.J."/>
            <person name="Schmoeckel S.M."/>
            <person name="Li B."/>
            <person name="Borm T.J.A."/>
            <person name="Ohyanagi H."/>
            <person name="Mineta K."/>
            <person name="Michell C.T."/>
            <person name="Saber N."/>
            <person name="Kharbatia N.M."/>
            <person name="Rupper R.R."/>
            <person name="Sharp A.R."/>
            <person name="Dally N."/>
            <person name="Boughton B.A."/>
            <person name="Woo Y.H."/>
            <person name="Gao G."/>
            <person name="Schijlen E.G.W.M."/>
            <person name="Guo X."/>
            <person name="Momin A.A."/>
            <person name="Negrao S."/>
            <person name="Al-Babili S."/>
            <person name="Gehring C."/>
            <person name="Roessner U."/>
            <person name="Jung C."/>
            <person name="Murphy K."/>
            <person name="Arold S.T."/>
            <person name="Gojobori T."/>
            <person name="van der Linden C.G."/>
            <person name="van Loo E.N."/>
            <person name="Jellen E.N."/>
            <person name="Maughan P.J."/>
            <person name="Tester M."/>
        </authorList>
    </citation>
    <scope>NUCLEOTIDE SEQUENCE [LARGE SCALE GENOMIC DNA]</scope>
    <source>
        <strain evidence="2">cv. PI 614886</strain>
    </source>
</reference>
<accession>A0A803MT76</accession>
<dbReference type="Gramene" id="AUR62034867-RA">
    <property type="protein sequence ID" value="AUR62034867-RA:cds"/>
    <property type="gene ID" value="AUR62034867"/>
</dbReference>
<proteinExistence type="predicted"/>
<evidence type="ECO:0000313" key="3">
    <source>
        <dbReference type="Proteomes" id="UP000596660"/>
    </source>
</evidence>
<dbReference type="InterPro" id="IPR036397">
    <property type="entry name" value="RNaseH_sf"/>
</dbReference>
<keyword evidence="3" id="KW-1185">Reference proteome</keyword>
<evidence type="ECO:0000313" key="2">
    <source>
        <dbReference type="EnsemblPlants" id="AUR62034867-RA:cds"/>
    </source>
</evidence>
<dbReference type="SUPFAM" id="SSF53098">
    <property type="entry name" value="Ribonuclease H-like"/>
    <property type="match status" value="1"/>
</dbReference>
<protein>
    <recommendedName>
        <fullName evidence="1">RNase H type-1 domain-containing protein</fullName>
    </recommendedName>
</protein>
<evidence type="ECO:0000259" key="1">
    <source>
        <dbReference type="Pfam" id="PF13456"/>
    </source>
</evidence>
<organism evidence="2 3">
    <name type="scientific">Chenopodium quinoa</name>
    <name type="common">Quinoa</name>
    <dbReference type="NCBI Taxonomy" id="63459"/>
    <lineage>
        <taxon>Eukaryota</taxon>
        <taxon>Viridiplantae</taxon>
        <taxon>Streptophyta</taxon>
        <taxon>Embryophyta</taxon>
        <taxon>Tracheophyta</taxon>
        <taxon>Spermatophyta</taxon>
        <taxon>Magnoliopsida</taxon>
        <taxon>eudicotyledons</taxon>
        <taxon>Gunneridae</taxon>
        <taxon>Pentapetalae</taxon>
        <taxon>Caryophyllales</taxon>
        <taxon>Chenopodiaceae</taxon>
        <taxon>Chenopodioideae</taxon>
        <taxon>Atripliceae</taxon>
        <taxon>Chenopodium</taxon>
    </lineage>
</organism>
<dbReference type="InterPro" id="IPR012337">
    <property type="entry name" value="RNaseH-like_sf"/>
</dbReference>
<sequence>MVGEYAMAQEGASTLHPSPILETRWKPFVHGPIKVNFDVAVPGTNYVVLGGVARDSVGDVVVSTCLRVLGNFEADVAEALAMRHALSTSMESGFRKVCLETDCIRLYSHLSKGYAPHTAFGLVVNDILHLARRWVSCSFSFVKRSGNCVAHKLAKLSLSFHDLRVWMEEVPSDVFSAVVDDLHFLSE</sequence>